<dbReference type="EMBL" id="LMTZ01000095">
    <property type="protein sequence ID" value="KST66627.1"/>
    <property type="molecule type" value="Genomic_DNA"/>
</dbReference>
<proteinExistence type="predicted"/>
<dbReference type="NCBIfam" id="TIGR01444">
    <property type="entry name" value="fkbM_fam"/>
    <property type="match status" value="1"/>
</dbReference>
<comment type="caution">
    <text evidence="2">The sequence shown here is derived from an EMBL/GenBank/DDBJ whole genome shotgun (WGS) entry which is preliminary data.</text>
</comment>
<evidence type="ECO:0000313" key="3">
    <source>
        <dbReference type="EMBL" id="KST66627.1"/>
    </source>
</evidence>
<dbReference type="EMBL" id="LMTZ01000097">
    <property type="protein sequence ID" value="KST66306.1"/>
    <property type="molecule type" value="Genomic_DNA"/>
</dbReference>
<protein>
    <recommendedName>
        <fullName evidence="1">Methyltransferase FkbM domain-containing protein</fullName>
    </recommendedName>
</protein>
<organism evidence="2 4">
    <name type="scientific">Mastigocoleus testarum BC008</name>
    <dbReference type="NCBI Taxonomy" id="371196"/>
    <lineage>
        <taxon>Bacteria</taxon>
        <taxon>Bacillati</taxon>
        <taxon>Cyanobacteriota</taxon>
        <taxon>Cyanophyceae</taxon>
        <taxon>Nostocales</taxon>
        <taxon>Hapalosiphonaceae</taxon>
        <taxon>Mastigocoleus</taxon>
    </lineage>
</organism>
<dbReference type="OrthoDB" id="574299at2"/>
<evidence type="ECO:0000313" key="2">
    <source>
        <dbReference type="EMBL" id="KST66306.1"/>
    </source>
</evidence>
<dbReference type="PANTHER" id="PTHR34203:SF15">
    <property type="entry name" value="SLL1173 PROTEIN"/>
    <property type="match status" value="1"/>
</dbReference>
<reference evidence="2 4" key="1">
    <citation type="journal article" date="2015" name="Genome Announc.">
        <title>Draft Genome of the Euendolithic (true boring) Cyanobacterium Mastigocoleus testarum strain BC008.</title>
        <authorList>
            <person name="Guida B.S."/>
            <person name="Garcia-Pichel F."/>
        </authorList>
    </citation>
    <scope>NUCLEOTIDE SEQUENCE [LARGE SCALE GENOMIC DNA]</scope>
    <source>
        <strain evidence="2 4">BC008</strain>
    </source>
</reference>
<evidence type="ECO:0000259" key="1">
    <source>
        <dbReference type="Pfam" id="PF05050"/>
    </source>
</evidence>
<feature type="domain" description="Methyltransferase FkbM" evidence="1">
    <location>
        <begin position="95"/>
        <end position="271"/>
    </location>
</feature>
<name>A0A0V7ZPL1_9CYAN</name>
<sequence length="322" mass="36986">MTYPRLAFLILPYTRHELPGWGYLFKAFKISTVEHHSLWKSAPTKTIRHSWHNHLMKLDLSNWSERHTYFLGRFYDLDLQLAMNQVLKAGDRLVDIGANIGMITLHGAALVGDSGHVDSFEPNPECCQRIREFLELNDIKHVKIHEVGLSDVRDTLTLSILHEHSGMGTLTIPEGIEDEVISQKFEVPVSIGDDILKENSKPIKFLKIDVEGFEYKVLRGLEQTLKTWKPVVVTEASWKPVVKTVESSNSMDNMGMNPLEIYHFMKQLGYLPYGLTTKRRWLRHHLALIPIGEDNIKDSIFSDFLWLHPESSGKEALEKFIS</sequence>
<gene>
    <name evidence="2" type="ORF">BC008_25360</name>
    <name evidence="3" type="ORF">BC008_25885</name>
</gene>
<keyword evidence="4" id="KW-1185">Reference proteome</keyword>
<dbReference type="PANTHER" id="PTHR34203">
    <property type="entry name" value="METHYLTRANSFERASE, FKBM FAMILY PROTEIN"/>
    <property type="match status" value="1"/>
</dbReference>
<dbReference type="SUPFAM" id="SSF53335">
    <property type="entry name" value="S-adenosyl-L-methionine-dependent methyltransferases"/>
    <property type="match status" value="1"/>
</dbReference>
<dbReference type="Proteomes" id="UP000053372">
    <property type="component" value="Unassembled WGS sequence"/>
</dbReference>
<dbReference type="Pfam" id="PF05050">
    <property type="entry name" value="Methyltransf_21"/>
    <property type="match status" value="1"/>
</dbReference>
<dbReference type="AlphaFoldDB" id="A0A0V7ZPL1"/>
<dbReference type="InterPro" id="IPR052514">
    <property type="entry name" value="SAM-dependent_MTase"/>
</dbReference>
<dbReference type="RefSeq" id="WP_027845253.1">
    <property type="nucleotide sequence ID" value="NZ_LMTZ01000095.1"/>
</dbReference>
<dbReference type="InterPro" id="IPR006342">
    <property type="entry name" value="FkbM_mtfrase"/>
</dbReference>
<dbReference type="Gene3D" id="3.40.50.150">
    <property type="entry name" value="Vaccinia Virus protein VP39"/>
    <property type="match status" value="1"/>
</dbReference>
<evidence type="ECO:0000313" key="4">
    <source>
        <dbReference type="Proteomes" id="UP000053372"/>
    </source>
</evidence>
<accession>A0A0V7ZPL1</accession>
<dbReference type="InterPro" id="IPR029063">
    <property type="entry name" value="SAM-dependent_MTases_sf"/>
</dbReference>